<feature type="non-terminal residue" evidence="1">
    <location>
        <position position="46"/>
    </location>
</feature>
<dbReference type="AlphaFoldDB" id="X1I8W5"/>
<reference evidence="1" key="1">
    <citation type="journal article" date="2014" name="Front. Microbiol.">
        <title>High frequency of phylogenetically diverse reductive dehalogenase-homologous genes in deep subseafloor sedimentary metagenomes.</title>
        <authorList>
            <person name="Kawai M."/>
            <person name="Futagami T."/>
            <person name="Toyoda A."/>
            <person name="Takaki Y."/>
            <person name="Nishi S."/>
            <person name="Hori S."/>
            <person name="Arai W."/>
            <person name="Tsubouchi T."/>
            <person name="Morono Y."/>
            <person name="Uchiyama I."/>
            <person name="Ito T."/>
            <person name="Fujiyama A."/>
            <person name="Inagaki F."/>
            <person name="Takami H."/>
        </authorList>
    </citation>
    <scope>NUCLEOTIDE SEQUENCE</scope>
    <source>
        <strain evidence="1">Expedition CK06-06</strain>
    </source>
</reference>
<dbReference type="EMBL" id="BARU01032942">
    <property type="protein sequence ID" value="GAH62529.1"/>
    <property type="molecule type" value="Genomic_DNA"/>
</dbReference>
<proteinExistence type="predicted"/>
<organism evidence="1">
    <name type="scientific">marine sediment metagenome</name>
    <dbReference type="NCBI Taxonomy" id="412755"/>
    <lineage>
        <taxon>unclassified sequences</taxon>
        <taxon>metagenomes</taxon>
        <taxon>ecological metagenomes</taxon>
    </lineage>
</organism>
<comment type="caution">
    <text evidence="1">The sequence shown here is derived from an EMBL/GenBank/DDBJ whole genome shotgun (WGS) entry which is preliminary data.</text>
</comment>
<name>X1I8W5_9ZZZZ</name>
<gene>
    <name evidence="1" type="ORF">S03H2_51881</name>
</gene>
<accession>X1I8W5</accession>
<protein>
    <submittedName>
        <fullName evidence="1">Uncharacterized protein</fullName>
    </submittedName>
</protein>
<evidence type="ECO:0000313" key="1">
    <source>
        <dbReference type="EMBL" id="GAH62529.1"/>
    </source>
</evidence>
<sequence>MCDIEPSLEQIAVIKEWHKMVKNKELMGEVENYINFVFKILNKLLE</sequence>